<dbReference type="Proteomes" id="UP000799766">
    <property type="component" value="Unassembled WGS sequence"/>
</dbReference>
<evidence type="ECO:0000313" key="3">
    <source>
        <dbReference type="EMBL" id="KAF2456141.1"/>
    </source>
</evidence>
<evidence type="ECO:0000313" key="4">
    <source>
        <dbReference type="Proteomes" id="UP000799766"/>
    </source>
</evidence>
<dbReference type="EMBL" id="MU001684">
    <property type="protein sequence ID" value="KAF2456141.1"/>
    <property type="molecule type" value="Genomic_DNA"/>
</dbReference>
<keyword evidence="2" id="KW-1133">Transmembrane helix</keyword>
<dbReference type="AlphaFoldDB" id="A0A6A6NWP0"/>
<evidence type="ECO:0000256" key="1">
    <source>
        <dbReference type="SAM" id="MobiDB-lite"/>
    </source>
</evidence>
<feature type="region of interest" description="Disordered" evidence="1">
    <location>
        <begin position="50"/>
        <end position="75"/>
    </location>
</feature>
<feature type="transmembrane region" description="Helical" evidence="2">
    <location>
        <begin position="624"/>
        <end position="646"/>
    </location>
</feature>
<reference evidence="3" key="1">
    <citation type="journal article" date="2020" name="Stud. Mycol.">
        <title>101 Dothideomycetes genomes: a test case for predicting lifestyles and emergence of pathogens.</title>
        <authorList>
            <person name="Haridas S."/>
            <person name="Albert R."/>
            <person name="Binder M."/>
            <person name="Bloem J."/>
            <person name="Labutti K."/>
            <person name="Salamov A."/>
            <person name="Andreopoulos B."/>
            <person name="Baker S."/>
            <person name="Barry K."/>
            <person name="Bills G."/>
            <person name="Bluhm B."/>
            <person name="Cannon C."/>
            <person name="Castanera R."/>
            <person name="Culley D."/>
            <person name="Daum C."/>
            <person name="Ezra D."/>
            <person name="Gonzalez J."/>
            <person name="Henrissat B."/>
            <person name="Kuo A."/>
            <person name="Liang C."/>
            <person name="Lipzen A."/>
            <person name="Lutzoni F."/>
            <person name="Magnuson J."/>
            <person name="Mondo S."/>
            <person name="Nolan M."/>
            <person name="Ohm R."/>
            <person name="Pangilinan J."/>
            <person name="Park H.-J."/>
            <person name="Ramirez L."/>
            <person name="Alfaro M."/>
            <person name="Sun H."/>
            <person name="Tritt A."/>
            <person name="Yoshinaga Y."/>
            <person name="Zwiers L.-H."/>
            <person name="Turgeon B."/>
            <person name="Goodwin S."/>
            <person name="Spatafora J."/>
            <person name="Crous P."/>
            <person name="Grigoriev I."/>
        </authorList>
    </citation>
    <scope>NUCLEOTIDE SEQUENCE</scope>
    <source>
        <strain evidence="3">ATCC 16933</strain>
    </source>
</reference>
<gene>
    <name evidence="3" type="ORF">BDY21DRAFT_323228</name>
</gene>
<feature type="compositionally biased region" description="Basic and acidic residues" evidence="1">
    <location>
        <begin position="18"/>
        <end position="30"/>
    </location>
</feature>
<evidence type="ECO:0000256" key="2">
    <source>
        <dbReference type="SAM" id="Phobius"/>
    </source>
</evidence>
<dbReference type="PANTHER" id="PTHR35394:SF5">
    <property type="entry name" value="DUF3176 DOMAIN-CONTAINING PROTEIN"/>
    <property type="match status" value="1"/>
</dbReference>
<dbReference type="OrthoDB" id="5242705at2759"/>
<dbReference type="Pfam" id="PF11374">
    <property type="entry name" value="DUF3176"/>
    <property type="match status" value="1"/>
</dbReference>
<name>A0A6A6NWP0_9PEZI</name>
<organism evidence="3 4">
    <name type="scientific">Lineolata rhizophorae</name>
    <dbReference type="NCBI Taxonomy" id="578093"/>
    <lineage>
        <taxon>Eukaryota</taxon>
        <taxon>Fungi</taxon>
        <taxon>Dikarya</taxon>
        <taxon>Ascomycota</taxon>
        <taxon>Pezizomycotina</taxon>
        <taxon>Dothideomycetes</taxon>
        <taxon>Dothideomycetes incertae sedis</taxon>
        <taxon>Lineolatales</taxon>
        <taxon>Lineolataceae</taxon>
        <taxon>Lineolata</taxon>
    </lineage>
</organism>
<keyword evidence="2" id="KW-0472">Membrane</keyword>
<protein>
    <submittedName>
        <fullName evidence="3">Uncharacterized protein</fullName>
    </submittedName>
</protein>
<sequence>MLRPETPPSLAVSSLSSTDDHKSTVCTPKSDKSLHEGVIAHDLNSTPFVESTEDGANLDGQSSPSPPNADPFHLDEHNTKTAKLRTIFTRQGITRIVLESWGVELVTWCVAAFFMGAIMVSLILVNDRAIRSWPFGFSLNAYISFGAKVVTSCLLHSTSEALGQLKWSWFRGGKSKRLADFELFDNSSRGPWGSVVLLALTKGRSAATIGAIITILSLGVETFIQQVISVRDRQVYHGPGTIARTTFLQPPAVYREHISWNETDMIFQDQQIITALEPFFYGNGTKPVVFGNGTKAEIPLFCPTSNCTWEPYDSLGVCSTCEDVSEFLYHSCLDQQVDWFLNVTELEVDSNQPNRTACGYFFNATGVNETGQVQPPVPYLMNGYAVDPFTGEPGEALASRIFPLVNIMTRLPYSGGSLLFHDYKNPIVDFLVSSPSNNTVESVYRQSPPVMQECRLYWCVKTFKSSYFYGEYREEVIKTFHNSTDAPFEWTLEYEPQWPYTNITPWDYTLTYDMDITMEPPGSNLTFSTSNKTAVQVTVVYDILAPSYSVFQNSTAPVRLRYDNIIRPMVRDMSYDPWLFHQNISLHVERMATAMTNVIRNNANTTDFALGEAWDYETYFHVDWAWITLPAVLLVTCFGFLVATIVQSLRERDLGVGIWKTSALATLLNGLPGNVQDKINNSARCANIDPRETARGIKVRLVQDQDRWRMSAYGMNKPKRYFEKLWLS</sequence>
<proteinExistence type="predicted"/>
<accession>A0A6A6NWP0</accession>
<keyword evidence="2" id="KW-0812">Transmembrane</keyword>
<dbReference type="PANTHER" id="PTHR35394">
    <property type="entry name" value="DUF3176 DOMAIN-CONTAINING PROTEIN"/>
    <property type="match status" value="1"/>
</dbReference>
<keyword evidence="4" id="KW-1185">Reference proteome</keyword>
<dbReference type="InterPro" id="IPR021514">
    <property type="entry name" value="DUF3176"/>
</dbReference>
<feature type="region of interest" description="Disordered" evidence="1">
    <location>
        <begin position="1"/>
        <end position="30"/>
    </location>
</feature>